<keyword evidence="2" id="KW-0732">Signal</keyword>
<dbReference type="PANTHER" id="PTHR24094">
    <property type="entry name" value="SECRETED PROTEIN"/>
    <property type="match status" value="1"/>
</dbReference>
<dbReference type="PANTHER" id="PTHR24094:SF15">
    <property type="entry name" value="AMP-DEPENDENT SYNTHETASE_LIGASE DOMAIN-CONTAINING PROTEIN-RELATED"/>
    <property type="match status" value="1"/>
</dbReference>
<dbReference type="PROSITE" id="PS51257">
    <property type="entry name" value="PROKAR_LIPOPROTEIN"/>
    <property type="match status" value="1"/>
</dbReference>
<feature type="compositionally biased region" description="Polar residues" evidence="1">
    <location>
        <begin position="74"/>
        <end position="87"/>
    </location>
</feature>
<keyword evidence="4" id="KW-0540">Nuclease</keyword>
<dbReference type="GO" id="GO:0004519">
    <property type="term" value="F:endonuclease activity"/>
    <property type="evidence" value="ECO:0007669"/>
    <property type="project" value="UniProtKB-KW"/>
</dbReference>
<reference evidence="4 5" key="1">
    <citation type="submission" date="2019-09" db="EMBL/GenBank/DDBJ databases">
        <title>Genome Sequences of Streptomyces kaniharaensis ATCC 21070.</title>
        <authorList>
            <person name="Zhu W."/>
            <person name="De Crecy-Lagard V."/>
            <person name="Richards N.G."/>
        </authorList>
    </citation>
    <scope>NUCLEOTIDE SEQUENCE [LARGE SCALE GENOMIC DNA]</scope>
    <source>
        <strain evidence="4 5">SF-557</strain>
    </source>
</reference>
<evidence type="ECO:0000313" key="5">
    <source>
        <dbReference type="Proteomes" id="UP000450000"/>
    </source>
</evidence>
<organism evidence="4 5">
    <name type="scientific">Streptomyces kaniharaensis</name>
    <dbReference type="NCBI Taxonomy" id="212423"/>
    <lineage>
        <taxon>Bacteria</taxon>
        <taxon>Bacillati</taxon>
        <taxon>Actinomycetota</taxon>
        <taxon>Actinomycetes</taxon>
        <taxon>Kitasatosporales</taxon>
        <taxon>Streptomycetaceae</taxon>
        <taxon>Streptomyces</taxon>
    </lineage>
</organism>
<comment type="caution">
    <text evidence="4">The sequence shown here is derived from an EMBL/GenBank/DDBJ whole genome shotgun (WGS) entry which is preliminary data.</text>
</comment>
<keyword evidence="4" id="KW-0255">Endonuclease</keyword>
<dbReference type="EMBL" id="WBOF01000004">
    <property type="protein sequence ID" value="MQS17278.1"/>
    <property type="molecule type" value="Genomic_DNA"/>
</dbReference>
<evidence type="ECO:0000256" key="1">
    <source>
        <dbReference type="SAM" id="MobiDB-lite"/>
    </source>
</evidence>
<feature type="domain" description="GmrSD restriction endonucleases C-terminal" evidence="3">
    <location>
        <begin position="89"/>
        <end position="223"/>
    </location>
</feature>
<feature type="signal peptide" evidence="2">
    <location>
        <begin position="1"/>
        <end position="21"/>
    </location>
</feature>
<name>A0A6N7L3X9_9ACTN</name>
<evidence type="ECO:0000256" key="2">
    <source>
        <dbReference type="SAM" id="SignalP"/>
    </source>
</evidence>
<evidence type="ECO:0000313" key="4">
    <source>
        <dbReference type="EMBL" id="MQS17278.1"/>
    </source>
</evidence>
<accession>A0A6N7L3X9</accession>
<dbReference type="Proteomes" id="UP000450000">
    <property type="component" value="Unassembled WGS sequence"/>
</dbReference>
<dbReference type="OrthoDB" id="5196645at2"/>
<gene>
    <name evidence="4" type="ORF">F7Q99_35145</name>
</gene>
<feature type="region of interest" description="Disordered" evidence="1">
    <location>
        <begin position="61"/>
        <end position="87"/>
    </location>
</feature>
<proteinExistence type="predicted"/>
<dbReference type="AlphaFoldDB" id="A0A6N7L3X9"/>
<evidence type="ECO:0000259" key="3">
    <source>
        <dbReference type="Pfam" id="PF07510"/>
    </source>
</evidence>
<sequence length="240" mass="24946">MPRPLRTAAIGAALSAAAMLAACTPADVVKSAPEAAAGPMMSATAALQALDQLTVKGRAPQTGYSRDQFGPAWSDSSTAPGSHNGCSTRDDILARDLSDVVRQGPCTVVSGVLHDPYTARTISFTRGVKTSLAVQIDHIVPLSLSWQTGAQQLTAAGRLSLANDPLNLVAVDGPTNEAKGDGDAATWLPPNKPIRCGYAQRQIEVKAKYKLWVTPPEKDALRRVLGSCPGPALPGEGASK</sequence>
<protein>
    <submittedName>
        <fullName evidence="4">HNH endonuclease</fullName>
    </submittedName>
</protein>
<keyword evidence="5" id="KW-1185">Reference proteome</keyword>
<keyword evidence="4" id="KW-0378">Hydrolase</keyword>
<dbReference type="InterPro" id="IPR011089">
    <property type="entry name" value="GmrSD_C"/>
</dbReference>
<dbReference type="Pfam" id="PF07510">
    <property type="entry name" value="GmrSD_C"/>
    <property type="match status" value="1"/>
</dbReference>
<feature type="chain" id="PRO_5039131374" evidence="2">
    <location>
        <begin position="22"/>
        <end position="240"/>
    </location>
</feature>